<reference evidence="1" key="1">
    <citation type="submission" date="2021-03" db="EMBL/GenBank/DDBJ databases">
        <title>Genomic Encyclopedia of Type Strains, Phase IV (KMG-V): Genome sequencing to study the core and pangenomes of soil and plant-associated prokaryotes.</title>
        <authorList>
            <person name="Whitman W."/>
        </authorList>
    </citation>
    <scope>NUCLEOTIDE SEQUENCE</scope>
    <source>
        <strain evidence="1">C4</strain>
    </source>
</reference>
<organism evidence="1 2">
    <name type="scientific">Methanococcus voltae</name>
    <dbReference type="NCBI Taxonomy" id="2188"/>
    <lineage>
        <taxon>Archaea</taxon>
        <taxon>Methanobacteriati</taxon>
        <taxon>Methanobacteriota</taxon>
        <taxon>Methanomada group</taxon>
        <taxon>Methanococci</taxon>
        <taxon>Methanococcales</taxon>
        <taxon>Methanococcaceae</taxon>
        <taxon>Methanococcus</taxon>
    </lineage>
</organism>
<proteinExistence type="predicted"/>
<gene>
    <name evidence="1" type="ORF">J3E07_000629</name>
</gene>
<accession>A0A8J7RLW8</accession>
<dbReference type="Proteomes" id="UP000740329">
    <property type="component" value="Unassembled WGS sequence"/>
</dbReference>
<dbReference type="AlphaFoldDB" id="A0A8J7RLW8"/>
<sequence>MSSKKILDKLATEEDKEELAIATLINNYTTIALIKADLEEATSKKKMLKLQNNIDNEIFQICNELAQYMISKDLDEMEYLGILVKVDKETKNISFEPNPNYNY</sequence>
<comment type="caution">
    <text evidence="1">The sequence shown here is derived from an EMBL/GenBank/DDBJ whole genome shotgun (WGS) entry which is preliminary data.</text>
</comment>
<dbReference type="GO" id="GO:0003677">
    <property type="term" value="F:DNA binding"/>
    <property type="evidence" value="ECO:0007669"/>
    <property type="project" value="UniProtKB-KW"/>
</dbReference>
<evidence type="ECO:0000313" key="1">
    <source>
        <dbReference type="EMBL" id="MBP2201231.1"/>
    </source>
</evidence>
<dbReference type="EMBL" id="JAGGMV010000001">
    <property type="protein sequence ID" value="MBP2201231.1"/>
    <property type="molecule type" value="Genomic_DNA"/>
</dbReference>
<protein>
    <submittedName>
        <fullName evidence="1">DNA-binding HxlR family transcriptional regulator</fullName>
    </submittedName>
</protein>
<name>A0A8J7RLW8_METVO</name>
<evidence type="ECO:0000313" key="2">
    <source>
        <dbReference type="Proteomes" id="UP000740329"/>
    </source>
</evidence>
<keyword evidence="1" id="KW-0238">DNA-binding</keyword>
<dbReference type="RefSeq" id="WP_209590683.1">
    <property type="nucleotide sequence ID" value="NZ_JAGGMV010000001.1"/>
</dbReference>